<dbReference type="EMBL" id="RBAK01000001">
    <property type="protein sequence ID" value="RKN51186.1"/>
    <property type="molecule type" value="Genomic_DNA"/>
</dbReference>
<dbReference type="PANTHER" id="PTHR12631">
    <property type="entry name" value="ALPHA-L-IDURONIDASE"/>
    <property type="match status" value="1"/>
</dbReference>
<dbReference type="OrthoDB" id="9802522at2"/>
<protein>
    <recommendedName>
        <fullName evidence="4">Glycosyl hydrolase family 39</fullName>
    </recommendedName>
</protein>
<evidence type="ECO:0000313" key="2">
    <source>
        <dbReference type="EMBL" id="RKN51186.1"/>
    </source>
</evidence>
<dbReference type="Proteomes" id="UP000281726">
    <property type="component" value="Unassembled WGS sequence"/>
</dbReference>
<sequence length="653" mass="69334">MSRRTPLKLALVTALVGATVTVPAGPALAADLNDTFDTTAVGATPAGWTAAGGGGTAVVAEVAGTVDRSLRLTDTSGTAGINATRSYGATSATVVAHARLRAAQTTAVVGLHLDSTAGHTVTVALDATGRLYTYNGATRVDLGAYTANRWYDVRIVARPGTATASVWIDGQRRATNLAFRVATPTLASVQVGISTADTGTAWVDDVRTRTEPNPVSWPQIGTVAPRSAAQIGTSPIVIGTETLDRDYTDYQSYKPYLGPLGATSARFQAGWAKTEKVKGSYDWAWLDTIVDDAVSRGVRPWLQTSYGNPLYAGGGGAGLGGQIPSTTEALNAWDAWVSALANRYADRVTEWEIWNEPNLGGVDPVAYADLLIRTATRIRAVQPNAVIWCCALAGVERSYADTVLTRVRDQGKLGLVDGITYHPYNANPDASYEQVRLLRVTADSFATRLRLRQGENGAPSRPDSFGALGDLDWTELSQSKWMLRRTFADLGRGVSTSVFSISDLHYPSKINSKGLLRTGADKKIRYAKPSYYAIQATTALIDSTMTSISGYSVTDDTSNAVSVAAFRKAGTGRQAVALWFGGAKPSESNTRTPVTVTFNAGSFADPVYVDPRTGAVFDIPAANWSVSGTTYTFRSVPLYDSPVLIADRSVVGL</sequence>
<feature type="chain" id="PRO_5017397724" description="Glycosyl hydrolase family 39" evidence="1">
    <location>
        <begin position="30"/>
        <end position="653"/>
    </location>
</feature>
<dbReference type="SUPFAM" id="SSF51445">
    <property type="entry name" value="(Trans)glycosidases"/>
    <property type="match status" value="1"/>
</dbReference>
<dbReference type="Gene3D" id="3.20.20.80">
    <property type="entry name" value="Glycosidases"/>
    <property type="match status" value="1"/>
</dbReference>
<dbReference type="Gene3D" id="2.60.120.560">
    <property type="entry name" value="Exo-inulinase, domain 1"/>
    <property type="match status" value="1"/>
</dbReference>
<feature type="signal peptide" evidence="1">
    <location>
        <begin position="1"/>
        <end position="29"/>
    </location>
</feature>
<evidence type="ECO:0000256" key="1">
    <source>
        <dbReference type="SAM" id="SignalP"/>
    </source>
</evidence>
<dbReference type="InterPro" id="IPR013320">
    <property type="entry name" value="ConA-like_dom_sf"/>
</dbReference>
<accession>A0A3A9ZUG3</accession>
<name>A0A3A9ZUG3_9ACTN</name>
<dbReference type="PANTHER" id="PTHR12631:SF10">
    <property type="entry name" value="BETA-XYLOSIDASE-LIKE PROTEIN-RELATED"/>
    <property type="match status" value="1"/>
</dbReference>
<dbReference type="InterPro" id="IPR017853">
    <property type="entry name" value="GH"/>
</dbReference>
<dbReference type="AlphaFoldDB" id="A0A3A9ZUG3"/>
<dbReference type="RefSeq" id="WP_120725448.1">
    <property type="nucleotide sequence ID" value="NZ_RBAK01000001.1"/>
</dbReference>
<evidence type="ECO:0000313" key="3">
    <source>
        <dbReference type="Proteomes" id="UP000281726"/>
    </source>
</evidence>
<organism evidence="2 3">
    <name type="scientific">Micromonospora endolithica</name>
    <dbReference type="NCBI Taxonomy" id="230091"/>
    <lineage>
        <taxon>Bacteria</taxon>
        <taxon>Bacillati</taxon>
        <taxon>Actinomycetota</taxon>
        <taxon>Actinomycetes</taxon>
        <taxon>Micromonosporales</taxon>
        <taxon>Micromonosporaceae</taxon>
        <taxon>Micromonospora</taxon>
    </lineage>
</organism>
<proteinExistence type="predicted"/>
<evidence type="ECO:0008006" key="4">
    <source>
        <dbReference type="Google" id="ProtNLM"/>
    </source>
</evidence>
<keyword evidence="3" id="KW-1185">Reference proteome</keyword>
<gene>
    <name evidence="2" type="ORF">D7223_05650</name>
</gene>
<keyword evidence="1" id="KW-0732">Signal</keyword>
<comment type="caution">
    <text evidence="2">The sequence shown here is derived from an EMBL/GenBank/DDBJ whole genome shotgun (WGS) entry which is preliminary data.</text>
</comment>
<dbReference type="SUPFAM" id="SSF49899">
    <property type="entry name" value="Concanavalin A-like lectins/glucanases"/>
    <property type="match status" value="1"/>
</dbReference>
<reference evidence="2 3" key="1">
    <citation type="journal article" date="2004" name="Syst. Appl. Microbiol.">
        <title>Cryptoendolithic actinomycetes from antarctic sandstone rock samples: Micromonospora endolithica sp. nov. and two isolates related to Micromonospora coerulea Jensen 1932.</title>
        <authorList>
            <person name="Hirsch P."/>
            <person name="Mevs U."/>
            <person name="Kroppenstedt R.M."/>
            <person name="Schumann P."/>
            <person name="Stackebrandt E."/>
        </authorList>
    </citation>
    <scope>NUCLEOTIDE SEQUENCE [LARGE SCALE GENOMIC DNA]</scope>
    <source>
        <strain evidence="2 3">JCM 12677</strain>
    </source>
</reference>
<dbReference type="InterPro" id="IPR051923">
    <property type="entry name" value="Glycosyl_Hydrolase_39"/>
</dbReference>
<dbReference type="GO" id="GO:0004553">
    <property type="term" value="F:hydrolase activity, hydrolyzing O-glycosyl compounds"/>
    <property type="evidence" value="ECO:0007669"/>
    <property type="project" value="TreeGrafter"/>
</dbReference>